<evidence type="ECO:0000256" key="2">
    <source>
        <dbReference type="ARBA" id="ARBA00022679"/>
    </source>
</evidence>
<organism evidence="5 6">
    <name type="scientific">Tetracentron sinense</name>
    <name type="common">Spur-leaf</name>
    <dbReference type="NCBI Taxonomy" id="13715"/>
    <lineage>
        <taxon>Eukaryota</taxon>
        <taxon>Viridiplantae</taxon>
        <taxon>Streptophyta</taxon>
        <taxon>Embryophyta</taxon>
        <taxon>Tracheophyta</taxon>
        <taxon>Spermatophyta</taxon>
        <taxon>Magnoliopsida</taxon>
        <taxon>Trochodendrales</taxon>
        <taxon>Trochodendraceae</taxon>
        <taxon>Tetracentron</taxon>
    </lineage>
</organism>
<dbReference type="InterPro" id="IPR002213">
    <property type="entry name" value="UDP_glucos_trans"/>
</dbReference>
<evidence type="ECO:0000256" key="1">
    <source>
        <dbReference type="ARBA" id="ARBA00009995"/>
    </source>
</evidence>
<evidence type="ECO:0000313" key="5">
    <source>
        <dbReference type="EMBL" id="KAF8380795.1"/>
    </source>
</evidence>
<keyword evidence="6" id="KW-1185">Reference proteome</keyword>
<evidence type="ECO:0000256" key="4">
    <source>
        <dbReference type="SAM" id="MobiDB-lite"/>
    </source>
</evidence>
<reference evidence="5 6" key="1">
    <citation type="submission" date="2020-04" db="EMBL/GenBank/DDBJ databases">
        <title>Plant Genome Project.</title>
        <authorList>
            <person name="Zhang R.-G."/>
        </authorList>
    </citation>
    <scope>NUCLEOTIDE SEQUENCE [LARGE SCALE GENOMIC DNA]</scope>
    <source>
        <strain evidence="5">YNK0</strain>
        <tissue evidence="5">Leaf</tissue>
    </source>
</reference>
<dbReference type="PROSITE" id="PS00375">
    <property type="entry name" value="UDPGT"/>
    <property type="match status" value="1"/>
</dbReference>
<keyword evidence="2 3" id="KW-0808">Transferase</keyword>
<dbReference type="PANTHER" id="PTHR48047">
    <property type="entry name" value="GLYCOSYLTRANSFERASE"/>
    <property type="match status" value="1"/>
</dbReference>
<dbReference type="EMBL" id="JABCRI010000021">
    <property type="protein sequence ID" value="KAF8380795.1"/>
    <property type="molecule type" value="Genomic_DNA"/>
</dbReference>
<feature type="compositionally biased region" description="Pro residues" evidence="4">
    <location>
        <begin position="204"/>
        <end position="221"/>
    </location>
</feature>
<dbReference type="OMA" id="CMELCKH"/>
<evidence type="ECO:0008006" key="7">
    <source>
        <dbReference type="Google" id="ProtNLM"/>
    </source>
</evidence>
<dbReference type="OrthoDB" id="5835829at2759"/>
<proteinExistence type="inferred from homology"/>
<comment type="caution">
    <text evidence="5">The sequence shown here is derived from an EMBL/GenBank/DDBJ whole genome shotgun (WGS) entry which is preliminary data.</text>
</comment>
<dbReference type="Proteomes" id="UP000655225">
    <property type="component" value="Unassembled WGS sequence"/>
</dbReference>
<dbReference type="CDD" id="cd03784">
    <property type="entry name" value="GT1_Gtf-like"/>
    <property type="match status" value="1"/>
</dbReference>
<comment type="similarity">
    <text evidence="1 3">Belongs to the UDP-glycosyltransferase family.</text>
</comment>
<dbReference type="PANTHER" id="PTHR48047:SF131">
    <property type="entry name" value="GLYCOSYLTRANSFERASE"/>
    <property type="match status" value="1"/>
</dbReference>
<evidence type="ECO:0000256" key="3">
    <source>
        <dbReference type="RuleBase" id="RU003718"/>
    </source>
</evidence>
<feature type="region of interest" description="Disordered" evidence="4">
    <location>
        <begin position="23"/>
        <end position="83"/>
    </location>
</feature>
<dbReference type="Gene3D" id="3.40.50.2000">
    <property type="entry name" value="Glycogen Phosphorylase B"/>
    <property type="match status" value="2"/>
</dbReference>
<feature type="compositionally biased region" description="Pro residues" evidence="4">
    <location>
        <begin position="65"/>
        <end position="78"/>
    </location>
</feature>
<protein>
    <recommendedName>
        <fullName evidence="7">Glycosyltransferase</fullName>
    </recommendedName>
</protein>
<dbReference type="SUPFAM" id="SSF53756">
    <property type="entry name" value="UDP-Glycosyltransferase/glycogen phosphorylase"/>
    <property type="match status" value="1"/>
</dbReference>
<sequence>MEYALWKLGPKDMKPGEIYTLPGLPGDMFVSSSDLTHRGPPPPQPHHAGGPPGGGGGPPGRGGGGPPPPGPPPKPGQQPPWVGETEGSIALMINTCDDLEGIFIDYVAKQTGKPVWGVGPLLPAQYWRSADSLVHDHDVRTKRESNISEEEVSEWLDSKPRGSVLYVSFGTEVGPTVEDLAELAGALEDSNRPFIWVLQSSRGPPGPGPKGGPPGGIPGPGPAGGEDYYPDEMARRVEGRGLIIRGWAPQLMILSHPSTGGFLTHCGWNSTVEAIGRGVPMVTWPIRGDQHYNAKLVVLHMKVGSMIEVGADASEKVRKDAILRGIETVMADDEIRKRAASISAIFDHGFPASSVASLNAFKDFMSRRIQH</sequence>
<dbReference type="InterPro" id="IPR035595">
    <property type="entry name" value="UDP_glycos_trans_CS"/>
</dbReference>
<dbReference type="FunFam" id="3.40.50.2000:FF:000060">
    <property type="entry name" value="Glycosyltransferase"/>
    <property type="match status" value="1"/>
</dbReference>
<dbReference type="GO" id="GO:0035251">
    <property type="term" value="F:UDP-glucosyltransferase activity"/>
    <property type="evidence" value="ECO:0007669"/>
    <property type="project" value="TreeGrafter"/>
</dbReference>
<dbReference type="Pfam" id="PF00201">
    <property type="entry name" value="UDPGT"/>
    <property type="match status" value="1"/>
</dbReference>
<accession>A0A834YI71</accession>
<feature type="region of interest" description="Disordered" evidence="4">
    <location>
        <begin position="198"/>
        <end position="226"/>
    </location>
</feature>
<evidence type="ECO:0000313" key="6">
    <source>
        <dbReference type="Proteomes" id="UP000655225"/>
    </source>
</evidence>
<gene>
    <name evidence="5" type="ORF">HHK36_028289</name>
</gene>
<name>A0A834YI71_TETSI</name>
<feature type="compositionally biased region" description="Gly residues" evidence="4">
    <location>
        <begin position="50"/>
        <end position="64"/>
    </location>
</feature>
<dbReference type="AlphaFoldDB" id="A0A834YI71"/>
<keyword evidence="3" id="KW-0328">Glycosyltransferase</keyword>